<reference evidence="3" key="1">
    <citation type="journal article" date="2019" name="Int. J. Syst. Evol. Microbiol.">
        <title>The Global Catalogue of Microorganisms (GCM) 10K type strain sequencing project: providing services to taxonomists for standard genome sequencing and annotation.</title>
        <authorList>
            <consortium name="The Broad Institute Genomics Platform"/>
            <consortium name="The Broad Institute Genome Sequencing Center for Infectious Disease"/>
            <person name="Wu L."/>
            <person name="Ma J."/>
        </authorList>
    </citation>
    <scope>NUCLEOTIDE SEQUENCE [LARGE SCALE GENOMIC DNA]</scope>
    <source>
        <strain evidence="3">CGMCC 4.7393</strain>
    </source>
</reference>
<evidence type="ECO:0000313" key="2">
    <source>
        <dbReference type="EMBL" id="MFC6997422.1"/>
    </source>
</evidence>
<accession>A0ABW2DLI5</accession>
<organism evidence="2 3">
    <name type="scientific">Rufibacter roseus</name>
    <dbReference type="NCBI Taxonomy" id="1567108"/>
    <lineage>
        <taxon>Bacteria</taxon>
        <taxon>Pseudomonadati</taxon>
        <taxon>Bacteroidota</taxon>
        <taxon>Cytophagia</taxon>
        <taxon>Cytophagales</taxon>
        <taxon>Hymenobacteraceae</taxon>
        <taxon>Rufibacter</taxon>
    </lineage>
</organism>
<evidence type="ECO:0008006" key="4">
    <source>
        <dbReference type="Google" id="ProtNLM"/>
    </source>
</evidence>
<sequence length="164" mass="17899">MKTYVKVVSLWLALVFTGSCGGKENLEREANLASETSIAGEAAMEGDAGSASGSLTSTEPVSDATADKKAQKTQIVNASVPLEKLFHAWVSDLNDPHATFDLTKDGLFVVDYDGDGNMPYLLKGDSLIVYYDYGTERSRIKKLTNDSLVLSMNGYEVAYVRWRN</sequence>
<feature type="region of interest" description="Disordered" evidence="1">
    <location>
        <begin position="46"/>
        <end position="68"/>
    </location>
</feature>
<evidence type="ECO:0000256" key="1">
    <source>
        <dbReference type="SAM" id="MobiDB-lite"/>
    </source>
</evidence>
<dbReference type="Proteomes" id="UP001596405">
    <property type="component" value="Unassembled WGS sequence"/>
</dbReference>
<name>A0ABW2DLI5_9BACT</name>
<dbReference type="EMBL" id="JBHSYQ010000003">
    <property type="protein sequence ID" value="MFC6997422.1"/>
    <property type="molecule type" value="Genomic_DNA"/>
</dbReference>
<dbReference type="PROSITE" id="PS51257">
    <property type="entry name" value="PROKAR_LIPOPROTEIN"/>
    <property type="match status" value="1"/>
</dbReference>
<feature type="compositionally biased region" description="Polar residues" evidence="1">
    <location>
        <begin position="51"/>
        <end position="60"/>
    </location>
</feature>
<evidence type="ECO:0000313" key="3">
    <source>
        <dbReference type="Proteomes" id="UP001596405"/>
    </source>
</evidence>
<comment type="caution">
    <text evidence="2">The sequence shown here is derived from an EMBL/GenBank/DDBJ whole genome shotgun (WGS) entry which is preliminary data.</text>
</comment>
<proteinExistence type="predicted"/>
<gene>
    <name evidence="2" type="ORF">ACFQHR_07285</name>
</gene>
<keyword evidence="3" id="KW-1185">Reference proteome</keyword>
<protein>
    <recommendedName>
        <fullName evidence="4">Lipocalin-like domain-containing protein</fullName>
    </recommendedName>
</protein>
<dbReference type="RefSeq" id="WP_066615765.1">
    <property type="nucleotide sequence ID" value="NZ_JBHSYQ010000003.1"/>
</dbReference>